<comment type="caution">
    <text evidence="3">The sequence shown here is derived from an EMBL/GenBank/DDBJ whole genome shotgun (WGS) entry which is preliminary data.</text>
</comment>
<dbReference type="SUPFAM" id="SSF159501">
    <property type="entry name" value="EreA/ChaN-like"/>
    <property type="match status" value="1"/>
</dbReference>
<reference evidence="3 4" key="1">
    <citation type="submission" date="2017-07" db="EMBL/GenBank/DDBJ databases">
        <title>Leptospira spp. isolated from tropical soils.</title>
        <authorList>
            <person name="Thibeaux R."/>
            <person name="Iraola G."/>
            <person name="Ferres I."/>
            <person name="Bierque E."/>
            <person name="Girault D."/>
            <person name="Soupe-Gilbert M.-E."/>
            <person name="Picardeau M."/>
            <person name="Goarant C."/>
        </authorList>
    </citation>
    <scope>NUCLEOTIDE SEQUENCE [LARGE SCALE GENOMIC DNA]</scope>
    <source>
        <strain evidence="3 4">MCA1-C-A1</strain>
    </source>
</reference>
<evidence type="ECO:0000313" key="4">
    <source>
        <dbReference type="Proteomes" id="UP000232196"/>
    </source>
</evidence>
<evidence type="ECO:0000259" key="2">
    <source>
        <dbReference type="Pfam" id="PF04187"/>
    </source>
</evidence>
<dbReference type="AlphaFoldDB" id="A0A2M9XDI0"/>
<evidence type="ECO:0000313" key="3">
    <source>
        <dbReference type="EMBL" id="PJZ25753.1"/>
    </source>
</evidence>
<dbReference type="RefSeq" id="WP_100706394.1">
    <property type="nucleotide sequence ID" value="NZ_NPDL01000001.1"/>
</dbReference>
<proteinExistence type="predicted"/>
<feature type="domain" description="Haem-binding uptake Tiki superfamily ChaN" evidence="2">
    <location>
        <begin position="40"/>
        <end position="244"/>
    </location>
</feature>
<dbReference type="EMBL" id="NPDN01000004">
    <property type="protein sequence ID" value="PJZ25753.1"/>
    <property type="molecule type" value="Genomic_DNA"/>
</dbReference>
<dbReference type="Pfam" id="PF04187">
    <property type="entry name" value="Cofac_haem_bdg"/>
    <property type="match status" value="1"/>
</dbReference>
<dbReference type="CDD" id="cd14727">
    <property type="entry name" value="ChanN-like"/>
    <property type="match status" value="1"/>
</dbReference>
<dbReference type="OrthoDB" id="1680202at2"/>
<protein>
    <recommendedName>
        <fullName evidence="2">Haem-binding uptake Tiki superfamily ChaN domain-containing protein</fullName>
    </recommendedName>
</protein>
<organism evidence="3 4">
    <name type="scientific">Leptospira hartskeerlii</name>
    <dbReference type="NCBI Taxonomy" id="2023177"/>
    <lineage>
        <taxon>Bacteria</taxon>
        <taxon>Pseudomonadati</taxon>
        <taxon>Spirochaetota</taxon>
        <taxon>Spirochaetia</taxon>
        <taxon>Leptospirales</taxon>
        <taxon>Leptospiraceae</taxon>
        <taxon>Leptospira</taxon>
    </lineage>
</organism>
<feature type="signal peptide" evidence="1">
    <location>
        <begin position="1"/>
        <end position="18"/>
    </location>
</feature>
<dbReference type="InterPro" id="IPR007314">
    <property type="entry name" value="Cofac_haem-bd_dom"/>
</dbReference>
<gene>
    <name evidence="3" type="ORF">CH357_08925</name>
</gene>
<dbReference type="Proteomes" id="UP000232196">
    <property type="component" value="Unassembled WGS sequence"/>
</dbReference>
<sequence length="285" mass="32943">MLFRIFFFLLLFPSVLFSQTFNPEIYDSKSKSKVELSSIIEKAKDADVIIFGEEHNDKVGHAWKLEAFKKMASAYSTLLSLEMLEKDQQRSVDEYCKGEITERGFLNSGKFWPNYQTDYHPMVSFAKEKTLPVLAANAPRKYVNLVSHQGLDSLYKIRSPFLPPRYTYNLFRQKEYEELLSAMIAEHAPTGFSPDAQKFIDAQYVWDASMADSIAQAYFLLKRKIVHVNGRFHSDRSLGLTYRLKQMGLNVLTVSIFPSEEGKSFQEEDWKLADFLVITERKPVP</sequence>
<dbReference type="Gene3D" id="3.40.50.11550">
    <property type="match status" value="1"/>
</dbReference>
<accession>A0A2M9XDI0</accession>
<keyword evidence="1" id="KW-0732">Signal</keyword>
<name>A0A2M9XDI0_9LEPT</name>
<feature type="chain" id="PRO_5014883716" description="Haem-binding uptake Tiki superfamily ChaN domain-containing protein" evidence="1">
    <location>
        <begin position="19"/>
        <end position="285"/>
    </location>
</feature>
<keyword evidence="4" id="KW-1185">Reference proteome</keyword>
<evidence type="ECO:0000256" key="1">
    <source>
        <dbReference type="SAM" id="SignalP"/>
    </source>
</evidence>